<keyword evidence="4" id="KW-1185">Reference proteome</keyword>
<feature type="domain" description="Glycosyltransferase subfamily 4-like N-terminal" evidence="2">
    <location>
        <begin position="15"/>
        <end position="166"/>
    </location>
</feature>
<evidence type="ECO:0000259" key="2">
    <source>
        <dbReference type="Pfam" id="PF13439"/>
    </source>
</evidence>
<feature type="domain" description="Glycosyl transferase family 1" evidence="1">
    <location>
        <begin position="178"/>
        <end position="343"/>
    </location>
</feature>
<dbReference type="PANTHER" id="PTHR12526">
    <property type="entry name" value="GLYCOSYLTRANSFERASE"/>
    <property type="match status" value="1"/>
</dbReference>
<sequence length="370" mass="41415">MPIRVLLIIPTLDRGGAEKQLAYLATRLPREQFDVHVCALTRGGPLAAMLEEADIPLTVIGKSWKVDPGAWWRLRKFIQQLQPDIVHTWLFAANSYGRAAAFSAGVPHVLAGERCVDQWKVWHEFAIDRRLARRTEKILTNSTGVQEFYTRHGLPAEKFVVIPNGITPLDPTVAGARDELLAELELPADARLITTVGRLWPQKRMKDLIWAAELLKCIREDSHLLIVGEGPQRWRLEVFRDQIEVGDRVHLVGQRSDVPRLLFHSECFWLGSGYEGQSNAVMEAMSAGLPVVATDIAGNRDLVIPEETGYLVGVGDKAGFAQWTNQLLENPAGAKKMGQAGQRRMHEEFTISNMVQRHAELYAHVASSEK</sequence>
<accession>A0A518DUX4</accession>
<dbReference type="Pfam" id="PF13439">
    <property type="entry name" value="Glyco_transf_4"/>
    <property type="match status" value="1"/>
</dbReference>
<dbReference type="Pfam" id="PF00534">
    <property type="entry name" value="Glycos_transf_1"/>
    <property type="match status" value="1"/>
</dbReference>
<protein>
    <submittedName>
        <fullName evidence="3">Glycosyltransferase EpsD</fullName>
        <ecNumber evidence="3">2.4.-.-</ecNumber>
    </submittedName>
</protein>
<dbReference type="EC" id="2.4.-.-" evidence="3"/>
<dbReference type="SUPFAM" id="SSF53756">
    <property type="entry name" value="UDP-Glycosyltransferase/glycogen phosphorylase"/>
    <property type="match status" value="1"/>
</dbReference>
<dbReference type="InterPro" id="IPR001296">
    <property type="entry name" value="Glyco_trans_1"/>
</dbReference>
<dbReference type="RefSeq" id="WP_315852279.1">
    <property type="nucleotide sequence ID" value="NZ_CP036433.1"/>
</dbReference>
<evidence type="ECO:0000313" key="4">
    <source>
        <dbReference type="Proteomes" id="UP000317648"/>
    </source>
</evidence>
<dbReference type="KEGG" id="lcre:Pla8534_34520"/>
<dbReference type="GO" id="GO:0016757">
    <property type="term" value="F:glycosyltransferase activity"/>
    <property type="evidence" value="ECO:0007669"/>
    <property type="project" value="UniProtKB-KW"/>
</dbReference>
<dbReference type="Proteomes" id="UP000317648">
    <property type="component" value="Chromosome"/>
</dbReference>
<dbReference type="InterPro" id="IPR028098">
    <property type="entry name" value="Glyco_trans_4-like_N"/>
</dbReference>
<proteinExistence type="predicted"/>
<gene>
    <name evidence="3" type="primary">epsD</name>
    <name evidence="3" type="ORF">Pla8534_34520</name>
</gene>
<reference evidence="3 4" key="1">
    <citation type="submission" date="2019-02" db="EMBL/GenBank/DDBJ databases">
        <title>Deep-cultivation of Planctomycetes and their phenomic and genomic characterization uncovers novel biology.</title>
        <authorList>
            <person name="Wiegand S."/>
            <person name="Jogler M."/>
            <person name="Boedeker C."/>
            <person name="Pinto D."/>
            <person name="Vollmers J."/>
            <person name="Rivas-Marin E."/>
            <person name="Kohn T."/>
            <person name="Peeters S.H."/>
            <person name="Heuer A."/>
            <person name="Rast P."/>
            <person name="Oberbeckmann S."/>
            <person name="Bunk B."/>
            <person name="Jeske O."/>
            <person name="Meyerdierks A."/>
            <person name="Storesund J.E."/>
            <person name="Kallscheuer N."/>
            <person name="Luecker S."/>
            <person name="Lage O.M."/>
            <person name="Pohl T."/>
            <person name="Merkel B.J."/>
            <person name="Hornburger P."/>
            <person name="Mueller R.-W."/>
            <person name="Bruemmer F."/>
            <person name="Labrenz M."/>
            <person name="Spormann A.M."/>
            <person name="Op den Camp H."/>
            <person name="Overmann J."/>
            <person name="Amann R."/>
            <person name="Jetten M.S.M."/>
            <person name="Mascher T."/>
            <person name="Medema M.H."/>
            <person name="Devos D.P."/>
            <person name="Kaster A.-K."/>
            <person name="Ovreas L."/>
            <person name="Rohde M."/>
            <person name="Galperin M.Y."/>
            <person name="Jogler C."/>
        </authorList>
    </citation>
    <scope>NUCLEOTIDE SEQUENCE [LARGE SCALE GENOMIC DNA]</scope>
    <source>
        <strain evidence="3 4">Pla85_3_4</strain>
    </source>
</reference>
<dbReference type="PANTHER" id="PTHR12526:SF638">
    <property type="entry name" value="SPORE COAT PROTEIN SA"/>
    <property type="match status" value="1"/>
</dbReference>
<organism evidence="3 4">
    <name type="scientific">Lignipirellula cremea</name>
    <dbReference type="NCBI Taxonomy" id="2528010"/>
    <lineage>
        <taxon>Bacteria</taxon>
        <taxon>Pseudomonadati</taxon>
        <taxon>Planctomycetota</taxon>
        <taxon>Planctomycetia</taxon>
        <taxon>Pirellulales</taxon>
        <taxon>Pirellulaceae</taxon>
        <taxon>Lignipirellula</taxon>
    </lineage>
</organism>
<dbReference type="EMBL" id="CP036433">
    <property type="protein sequence ID" value="QDU95636.1"/>
    <property type="molecule type" value="Genomic_DNA"/>
</dbReference>
<name>A0A518DUX4_9BACT</name>
<dbReference type="Gene3D" id="3.40.50.2000">
    <property type="entry name" value="Glycogen Phosphorylase B"/>
    <property type="match status" value="2"/>
</dbReference>
<keyword evidence="3" id="KW-0808">Transferase</keyword>
<keyword evidence="3" id="KW-0328">Glycosyltransferase</keyword>
<evidence type="ECO:0000259" key="1">
    <source>
        <dbReference type="Pfam" id="PF00534"/>
    </source>
</evidence>
<evidence type="ECO:0000313" key="3">
    <source>
        <dbReference type="EMBL" id="QDU95636.1"/>
    </source>
</evidence>
<dbReference type="AlphaFoldDB" id="A0A518DUX4"/>